<dbReference type="PANTHER" id="PTHR13479">
    <property type="entry name" value="30S RIBOSOMAL PROTEIN S18"/>
    <property type="match status" value="1"/>
</dbReference>
<dbReference type="InterPro" id="IPR036870">
    <property type="entry name" value="Ribosomal_bS18_sf"/>
</dbReference>
<dbReference type="Proteomes" id="UP000034050">
    <property type="component" value="Unassembled WGS sequence"/>
</dbReference>
<dbReference type="NCBIfam" id="TIGR00165">
    <property type="entry name" value="S18"/>
    <property type="match status" value="1"/>
</dbReference>
<gene>
    <name evidence="4" type="primary">rpsR</name>
    <name evidence="6" type="ORF">UV61_C0008G0095</name>
</gene>
<evidence type="ECO:0000256" key="1">
    <source>
        <dbReference type="ARBA" id="ARBA00005589"/>
    </source>
</evidence>
<dbReference type="STRING" id="1618446.UV61_C0008G0095"/>
<evidence type="ECO:0000313" key="7">
    <source>
        <dbReference type="Proteomes" id="UP000034050"/>
    </source>
</evidence>
<dbReference type="GO" id="GO:0070181">
    <property type="term" value="F:small ribosomal subunit rRNA binding"/>
    <property type="evidence" value="ECO:0007669"/>
    <property type="project" value="TreeGrafter"/>
</dbReference>
<dbReference type="EMBL" id="LCFD01000008">
    <property type="protein sequence ID" value="KKS86642.1"/>
    <property type="molecule type" value="Genomic_DNA"/>
</dbReference>
<evidence type="ECO:0000313" key="6">
    <source>
        <dbReference type="EMBL" id="KKS86642.1"/>
    </source>
</evidence>
<keyword evidence="4" id="KW-0694">RNA-binding</keyword>
<keyword evidence="3 4" id="KW-0687">Ribonucleoprotein</keyword>
<dbReference type="InterPro" id="IPR001648">
    <property type="entry name" value="Ribosomal_bS18"/>
</dbReference>
<organism evidence="6 7">
    <name type="scientific">Candidatus Gottesmanbacteria bacterium GW2011_GWB1_43_11</name>
    <dbReference type="NCBI Taxonomy" id="1618446"/>
    <lineage>
        <taxon>Bacteria</taxon>
        <taxon>Candidatus Gottesmaniibacteriota</taxon>
    </lineage>
</organism>
<keyword evidence="4" id="KW-0699">rRNA-binding</keyword>
<dbReference type="HAMAP" id="MF_00270">
    <property type="entry name" value="Ribosomal_bS18"/>
    <property type="match status" value="1"/>
</dbReference>
<dbReference type="PRINTS" id="PR00974">
    <property type="entry name" value="RIBOSOMALS18"/>
</dbReference>
<sequence length="77" mass="9170">MLPRRLRPKIVPKNCPYCKTDTEPHFRDYESLRRYLSERGKILAHMRTGICSKHQRHIALSIKHARYLALLPFINRG</sequence>
<dbReference type="Pfam" id="PF01084">
    <property type="entry name" value="Ribosomal_S18"/>
    <property type="match status" value="1"/>
</dbReference>
<dbReference type="PANTHER" id="PTHR13479:SF40">
    <property type="entry name" value="SMALL RIBOSOMAL SUBUNIT PROTEIN BS18M"/>
    <property type="match status" value="1"/>
</dbReference>
<evidence type="ECO:0000256" key="3">
    <source>
        <dbReference type="ARBA" id="ARBA00023274"/>
    </source>
</evidence>
<proteinExistence type="inferred from homology"/>
<dbReference type="GO" id="GO:0006412">
    <property type="term" value="P:translation"/>
    <property type="evidence" value="ECO:0007669"/>
    <property type="project" value="UniProtKB-UniRule"/>
</dbReference>
<keyword evidence="2 4" id="KW-0689">Ribosomal protein</keyword>
<reference evidence="6 7" key="1">
    <citation type="journal article" date="2015" name="Nature">
        <title>rRNA introns, odd ribosomes, and small enigmatic genomes across a large radiation of phyla.</title>
        <authorList>
            <person name="Brown C.T."/>
            <person name="Hug L.A."/>
            <person name="Thomas B.C."/>
            <person name="Sharon I."/>
            <person name="Castelle C.J."/>
            <person name="Singh A."/>
            <person name="Wilkins M.J."/>
            <person name="Williams K.H."/>
            <person name="Banfield J.F."/>
        </authorList>
    </citation>
    <scope>NUCLEOTIDE SEQUENCE [LARGE SCALE GENOMIC DNA]</scope>
</reference>
<evidence type="ECO:0000256" key="4">
    <source>
        <dbReference type="HAMAP-Rule" id="MF_00270"/>
    </source>
</evidence>
<comment type="caution">
    <text evidence="6">The sequence shown here is derived from an EMBL/GenBank/DDBJ whole genome shotgun (WGS) entry which is preliminary data.</text>
</comment>
<dbReference type="SUPFAM" id="SSF46911">
    <property type="entry name" value="Ribosomal protein S18"/>
    <property type="match status" value="1"/>
</dbReference>
<evidence type="ECO:0000256" key="5">
    <source>
        <dbReference type="RuleBase" id="RU003910"/>
    </source>
</evidence>
<comment type="subunit">
    <text evidence="4">Part of the 30S ribosomal subunit. Forms a tight heterodimer with protein bS6.</text>
</comment>
<name>A0A0G1CMC8_9BACT</name>
<dbReference type="GO" id="GO:0003735">
    <property type="term" value="F:structural constituent of ribosome"/>
    <property type="evidence" value="ECO:0007669"/>
    <property type="project" value="InterPro"/>
</dbReference>
<protein>
    <recommendedName>
        <fullName evidence="4">Small ribosomal subunit protein bS18</fullName>
    </recommendedName>
</protein>
<evidence type="ECO:0000256" key="2">
    <source>
        <dbReference type="ARBA" id="ARBA00022980"/>
    </source>
</evidence>
<dbReference type="Gene3D" id="4.10.640.10">
    <property type="entry name" value="Ribosomal protein S18"/>
    <property type="match status" value="1"/>
</dbReference>
<accession>A0A0G1CMC8</accession>
<comment type="similarity">
    <text evidence="1 4 5">Belongs to the bacterial ribosomal protein bS18 family.</text>
</comment>
<dbReference type="AlphaFoldDB" id="A0A0G1CMC8"/>
<comment type="function">
    <text evidence="4">Binds as a heterodimer with protein bS6 to the central domain of the 16S rRNA, where it helps stabilize the platform of the 30S subunit.</text>
</comment>
<dbReference type="GO" id="GO:0022627">
    <property type="term" value="C:cytosolic small ribosomal subunit"/>
    <property type="evidence" value="ECO:0007669"/>
    <property type="project" value="TreeGrafter"/>
</dbReference>